<dbReference type="Pfam" id="PF24390">
    <property type="entry name" value="PRTase-CE"/>
    <property type="match status" value="1"/>
</dbReference>
<feature type="domain" description="PRTase associated wHTH" evidence="2">
    <location>
        <begin position="279"/>
        <end position="358"/>
    </location>
</feature>
<name>A0A438MKL3_9ACTN</name>
<reference evidence="3 4" key="1">
    <citation type="submission" date="2019-01" db="EMBL/GenBank/DDBJ databases">
        <title>Sequencing the genomes of 1000 actinobacteria strains.</title>
        <authorList>
            <person name="Klenk H.-P."/>
        </authorList>
    </citation>
    <scope>NUCLEOTIDE SEQUENCE [LARGE SCALE GENOMIC DNA]</scope>
    <source>
        <strain evidence="3 4">DSM 43925</strain>
    </source>
</reference>
<evidence type="ECO:0000259" key="2">
    <source>
        <dbReference type="Pfam" id="PF24409"/>
    </source>
</evidence>
<organism evidence="3 4">
    <name type="scientific">Nonomuraea polychroma</name>
    <dbReference type="NCBI Taxonomy" id="46176"/>
    <lineage>
        <taxon>Bacteria</taxon>
        <taxon>Bacillati</taxon>
        <taxon>Actinomycetota</taxon>
        <taxon>Actinomycetes</taxon>
        <taxon>Streptosporangiales</taxon>
        <taxon>Streptosporangiaceae</taxon>
        <taxon>Nonomuraea</taxon>
    </lineage>
</organism>
<dbReference type="Proteomes" id="UP000284824">
    <property type="component" value="Unassembled WGS sequence"/>
</dbReference>
<feature type="domain" description="PRTase-CE" evidence="1">
    <location>
        <begin position="63"/>
        <end position="235"/>
    </location>
</feature>
<protein>
    <submittedName>
        <fullName evidence="3">Uncharacterized protein</fullName>
    </submittedName>
</protein>
<dbReference type="InterPro" id="IPR056920">
    <property type="entry name" value="PRTase-CE"/>
</dbReference>
<keyword evidence="4" id="KW-1185">Reference proteome</keyword>
<dbReference type="AlphaFoldDB" id="A0A438MKL3"/>
<evidence type="ECO:0000259" key="1">
    <source>
        <dbReference type="Pfam" id="PF24390"/>
    </source>
</evidence>
<gene>
    <name evidence="3" type="ORF">EDD27_9101</name>
</gene>
<dbReference type="InterPro" id="IPR057055">
    <property type="entry name" value="wHTH-PRTase_assoc"/>
</dbReference>
<accession>A0A438MKL3</accession>
<proteinExistence type="predicted"/>
<evidence type="ECO:0000313" key="4">
    <source>
        <dbReference type="Proteomes" id="UP000284824"/>
    </source>
</evidence>
<evidence type="ECO:0000313" key="3">
    <source>
        <dbReference type="EMBL" id="RVX46238.1"/>
    </source>
</evidence>
<sequence>MELLDTGFREGVVQSPALILPLRSGRELGVARERDAVAFVNAFPGAQLPIAPGSEAFCANVIREFVRANDAEYELLRPDASIDELRQRRCRSIVLLSDYAGSGRQAASASALLTRNASLRSWRSFRWLRIHVLLYAASPTGSRALERQPSIDRLSVMTVADDFGSVGWTQEQRAEIERVCRTYAAGKYKREALGWQQSGGLLVMEHTVPNNLPAVLWQTRGNSRRATTEWFPLFPDRTLPGTLQRYFSQKPSPQQTAKVALHTTPDASAISPVSRQIVLMLQAIRLGVRSREQLASRVAMPLPGVDRLLDQMRTWTLVDDGFRLTDAGRNALRLSYTDEMPSFELIGDDSVYYPQRLRRAREI</sequence>
<dbReference type="Pfam" id="PF24409">
    <property type="entry name" value="wHTH-PRTase_assc"/>
    <property type="match status" value="1"/>
</dbReference>
<comment type="caution">
    <text evidence="3">The sequence shown here is derived from an EMBL/GenBank/DDBJ whole genome shotgun (WGS) entry which is preliminary data.</text>
</comment>
<dbReference type="EMBL" id="SAUN01000001">
    <property type="protein sequence ID" value="RVX46238.1"/>
    <property type="molecule type" value="Genomic_DNA"/>
</dbReference>